<name>A0A2Y9CKJ7_9GAMM</name>
<accession>A0A2Y9CKJ7</accession>
<keyword evidence="1" id="KW-1133">Transmembrane helix</keyword>
<feature type="transmembrane region" description="Helical" evidence="1">
    <location>
        <begin position="49"/>
        <end position="71"/>
    </location>
</feature>
<reference evidence="2 3" key="1">
    <citation type="submission" date="2017-05" db="EMBL/GenBank/DDBJ databases">
        <title>Genome sequence of Candidatus Fukatsuia symbiotica and Candidatus Hamiltonella defensa from Acyrthosiphon pisum strain 5D.</title>
        <authorList>
            <person name="Patel V.A."/>
            <person name="Chevignon G."/>
            <person name="Russell J.A."/>
            <person name="Oliver K.M."/>
        </authorList>
    </citation>
    <scope>NUCLEOTIDE SEQUENCE [LARGE SCALE GENOMIC DNA]</scope>
    <source>
        <strain evidence="2 3">5D</strain>
        <plasmid evidence="2 3">p5D_Fsymbiotica-2</plasmid>
    </source>
</reference>
<dbReference type="EMBL" id="CP021661">
    <property type="protein sequence ID" value="AWK15639.1"/>
    <property type="molecule type" value="Genomic_DNA"/>
</dbReference>
<dbReference type="AlphaFoldDB" id="A0A2Y9CKJ7"/>
<keyword evidence="2" id="KW-0614">Plasmid</keyword>
<gene>
    <name evidence="2" type="ORF">CCS41_14595</name>
</gene>
<organism evidence="2 3">
    <name type="scientific">Candidatus Fukatsuia symbiotica</name>
    <dbReference type="NCBI Taxonomy" id="1878942"/>
    <lineage>
        <taxon>Bacteria</taxon>
        <taxon>Pseudomonadati</taxon>
        <taxon>Pseudomonadota</taxon>
        <taxon>Gammaproteobacteria</taxon>
        <taxon>Enterobacterales</taxon>
        <taxon>Yersiniaceae</taxon>
        <taxon>Candidatus Fukatsuia</taxon>
    </lineage>
</organism>
<dbReference type="Proteomes" id="UP000261875">
    <property type="component" value="Plasmid p5D_Fsymbiotica-2"/>
</dbReference>
<dbReference type="OrthoDB" id="6638541at2"/>
<evidence type="ECO:0000313" key="2">
    <source>
        <dbReference type="EMBL" id="AWK15639.1"/>
    </source>
</evidence>
<evidence type="ECO:0008006" key="4">
    <source>
        <dbReference type="Google" id="ProtNLM"/>
    </source>
</evidence>
<protein>
    <recommendedName>
        <fullName evidence="4">Conjugal transfer protein</fullName>
    </recommendedName>
</protein>
<keyword evidence="1" id="KW-0812">Transmembrane</keyword>
<feature type="transmembrane region" description="Helical" evidence="1">
    <location>
        <begin position="91"/>
        <end position="109"/>
    </location>
</feature>
<dbReference type="KEGG" id="fsm:CCS41_14595"/>
<keyword evidence="3" id="KW-1185">Reference proteome</keyword>
<geneLocation type="plasmid" evidence="2 3">
    <name>p5D_Fsymbiotica-2</name>
</geneLocation>
<keyword evidence="1" id="KW-0472">Membrane</keyword>
<evidence type="ECO:0000256" key="1">
    <source>
        <dbReference type="SAM" id="Phobius"/>
    </source>
</evidence>
<proteinExistence type="predicted"/>
<sequence length="114" mass="12466">MPNQPFEPSLKKPWVNHVLLAIVLLLTSPWVLADWKSSIQTYSKDVQVALYAVAAICALITLTWVGIKWLISRSNGDMDTTLMDYFKQIGAVALVGGVILIGTAAWQFFGGTGL</sequence>
<dbReference type="RefSeq" id="WP_119797942.1">
    <property type="nucleotide sequence ID" value="NZ_CP021661.1"/>
</dbReference>
<evidence type="ECO:0000313" key="3">
    <source>
        <dbReference type="Proteomes" id="UP000261875"/>
    </source>
</evidence>